<dbReference type="InterPro" id="IPR021109">
    <property type="entry name" value="Peptidase_aspartic_dom_sf"/>
</dbReference>
<feature type="compositionally biased region" description="Acidic residues" evidence="1">
    <location>
        <begin position="61"/>
        <end position="72"/>
    </location>
</feature>
<dbReference type="SUPFAM" id="SSF50630">
    <property type="entry name" value="Acid proteases"/>
    <property type="match status" value="1"/>
</dbReference>
<keyword evidence="2" id="KW-1185">Reference proteome</keyword>
<gene>
    <name evidence="3" type="primary">LOC104783761</name>
</gene>
<feature type="region of interest" description="Disordered" evidence="1">
    <location>
        <begin position="61"/>
        <end position="135"/>
    </location>
</feature>
<proteinExistence type="predicted"/>
<dbReference type="Proteomes" id="UP000694864">
    <property type="component" value="Chromosome 4"/>
</dbReference>
<dbReference type="PANTHER" id="PTHR33067:SF31">
    <property type="entry name" value="RNA-DIRECTED DNA POLYMERASE"/>
    <property type="match status" value="1"/>
</dbReference>
<sequence length="384" mass="43231">MSGSSSLDLLSLMHKILYTQKTDMITINARFDNLACRLSDNFQELHDRFDALGSRIQDITEDSNDLNGEDLGEPTTSAEQQRHSPGQPDAQSDPLPDLTTRIGDRVDPPVPLPPADNPGREKQKERRFIPPPYKPPLSFPGRFRKELLEKYKALFEKQMQKLELRMPLMDAFTLIPPYQKFLKDAVMERIKQVQGMVILNHECSAIIQRTTAPKNLSDPGSFTLPCLIGPLKFRRCLCDLGASVSLMPLTVAKRLGFEKFKPTDIQLVLANRTTRLPRGVLENLPVKVGSVDVPTDFVVLETDVEPSDPLILGRPFLATAGAIIDVRNGKIDLKLGEDLTMQFDIRETMKKPTIADQTFRIEELEKLHEEAFEEVAIGDCDKQL</sequence>
<dbReference type="Gene3D" id="2.40.70.10">
    <property type="entry name" value="Acid Proteases"/>
    <property type="match status" value="1"/>
</dbReference>
<evidence type="ECO:0000313" key="3">
    <source>
        <dbReference type="RefSeq" id="XP_010507178.1"/>
    </source>
</evidence>
<dbReference type="PANTHER" id="PTHR33067">
    <property type="entry name" value="RNA-DIRECTED DNA POLYMERASE-RELATED"/>
    <property type="match status" value="1"/>
</dbReference>
<reference evidence="2" key="1">
    <citation type="journal article" date="2014" name="Nat. Commun.">
        <title>The emerging biofuel crop Camelina sativa retains a highly undifferentiated hexaploid genome structure.</title>
        <authorList>
            <person name="Kagale S."/>
            <person name="Koh C."/>
            <person name="Nixon J."/>
            <person name="Bollina V."/>
            <person name="Clarke W.E."/>
            <person name="Tuteja R."/>
            <person name="Spillane C."/>
            <person name="Robinson S.J."/>
            <person name="Links M.G."/>
            <person name="Clarke C."/>
            <person name="Higgins E.E."/>
            <person name="Huebert T."/>
            <person name="Sharpe A.G."/>
            <person name="Parkin I.A."/>
        </authorList>
    </citation>
    <scope>NUCLEOTIDE SEQUENCE [LARGE SCALE GENOMIC DNA]</scope>
    <source>
        <strain evidence="2">cv. DH55</strain>
    </source>
</reference>
<dbReference type="RefSeq" id="XP_010507178.1">
    <property type="nucleotide sequence ID" value="XM_010508876.1"/>
</dbReference>
<accession>A0ABM0YX19</accession>
<evidence type="ECO:0000256" key="1">
    <source>
        <dbReference type="SAM" id="MobiDB-lite"/>
    </source>
</evidence>
<reference evidence="3" key="2">
    <citation type="submission" date="2025-08" db="UniProtKB">
        <authorList>
            <consortium name="RefSeq"/>
        </authorList>
    </citation>
    <scope>IDENTIFICATION</scope>
    <source>
        <tissue evidence="3">Leaf</tissue>
    </source>
</reference>
<dbReference type="CDD" id="cd00303">
    <property type="entry name" value="retropepsin_like"/>
    <property type="match status" value="1"/>
</dbReference>
<protein>
    <submittedName>
        <fullName evidence="3">Uncharacterized protein LOC104783761</fullName>
    </submittedName>
</protein>
<feature type="compositionally biased region" description="Basic and acidic residues" evidence="1">
    <location>
        <begin position="118"/>
        <end position="128"/>
    </location>
</feature>
<dbReference type="Pfam" id="PF13650">
    <property type="entry name" value="Asp_protease_2"/>
    <property type="match status" value="1"/>
</dbReference>
<name>A0ABM0YX19_CAMSA</name>
<dbReference type="GeneID" id="104783761"/>
<evidence type="ECO:0000313" key="2">
    <source>
        <dbReference type="Proteomes" id="UP000694864"/>
    </source>
</evidence>
<organism evidence="2 3">
    <name type="scientific">Camelina sativa</name>
    <name type="common">False flax</name>
    <name type="synonym">Myagrum sativum</name>
    <dbReference type="NCBI Taxonomy" id="90675"/>
    <lineage>
        <taxon>Eukaryota</taxon>
        <taxon>Viridiplantae</taxon>
        <taxon>Streptophyta</taxon>
        <taxon>Embryophyta</taxon>
        <taxon>Tracheophyta</taxon>
        <taxon>Spermatophyta</taxon>
        <taxon>Magnoliopsida</taxon>
        <taxon>eudicotyledons</taxon>
        <taxon>Gunneridae</taxon>
        <taxon>Pentapetalae</taxon>
        <taxon>rosids</taxon>
        <taxon>malvids</taxon>
        <taxon>Brassicales</taxon>
        <taxon>Brassicaceae</taxon>
        <taxon>Camelineae</taxon>
        <taxon>Camelina</taxon>
    </lineage>
</organism>